<name>A0A1B9GPA0_9TREE</name>
<dbReference type="PANTHER" id="PTHR43798:SF33">
    <property type="entry name" value="HYDROLASE, PUTATIVE (AFU_ORTHOLOGUE AFUA_2G14860)-RELATED"/>
    <property type="match status" value="1"/>
</dbReference>
<accession>A0A1B9GPA0</accession>
<dbReference type="OrthoDB" id="19657at2759"/>
<dbReference type="EMBL" id="KV700128">
    <property type="protein sequence ID" value="OCF32900.1"/>
    <property type="molecule type" value="Genomic_DNA"/>
</dbReference>
<reference evidence="3" key="2">
    <citation type="submission" date="2013-12" db="EMBL/GenBank/DDBJ databases">
        <title>Evolution of pathogenesis and genome organization in the Tremellales.</title>
        <authorList>
            <person name="Cuomo C."/>
            <person name="Litvintseva A."/>
            <person name="Heitman J."/>
            <person name="Chen Y."/>
            <person name="Sun S."/>
            <person name="Springer D."/>
            <person name="Dromer F."/>
            <person name="Young S."/>
            <person name="Zeng Q."/>
            <person name="Chapman S."/>
            <person name="Gujja S."/>
            <person name="Saif S."/>
            <person name="Birren B."/>
        </authorList>
    </citation>
    <scope>NUCLEOTIDE SEQUENCE [LARGE SCALE GENOMIC DNA]</scope>
    <source>
        <strain evidence="3">BCC8398</strain>
    </source>
</reference>
<evidence type="ECO:0000313" key="2">
    <source>
        <dbReference type="EMBL" id="OCF32900.1"/>
    </source>
</evidence>
<organism evidence="2 3">
    <name type="scientific">Kwoniella heveanensis BCC8398</name>
    <dbReference type="NCBI Taxonomy" id="1296120"/>
    <lineage>
        <taxon>Eukaryota</taxon>
        <taxon>Fungi</taxon>
        <taxon>Dikarya</taxon>
        <taxon>Basidiomycota</taxon>
        <taxon>Agaricomycotina</taxon>
        <taxon>Tremellomycetes</taxon>
        <taxon>Tremellales</taxon>
        <taxon>Cryptococcaceae</taxon>
        <taxon>Kwoniella</taxon>
    </lineage>
</organism>
<dbReference type="STRING" id="1296120.A0A1B9GPA0"/>
<dbReference type="Gene3D" id="3.40.50.1820">
    <property type="entry name" value="alpha/beta hydrolase"/>
    <property type="match status" value="1"/>
</dbReference>
<proteinExistence type="predicted"/>
<dbReference type="InterPro" id="IPR000073">
    <property type="entry name" value="AB_hydrolase_1"/>
</dbReference>
<keyword evidence="3" id="KW-1185">Reference proteome</keyword>
<protein>
    <recommendedName>
        <fullName evidence="1">AB hydrolase-1 domain-containing protein</fullName>
    </recommendedName>
</protein>
<dbReference type="GO" id="GO:0016020">
    <property type="term" value="C:membrane"/>
    <property type="evidence" value="ECO:0007669"/>
    <property type="project" value="TreeGrafter"/>
</dbReference>
<reference evidence="2 3" key="1">
    <citation type="submission" date="2013-07" db="EMBL/GenBank/DDBJ databases">
        <title>The Genome Sequence of Cryptococcus heveanensis BCC8398.</title>
        <authorList>
            <consortium name="The Broad Institute Genome Sequencing Platform"/>
            <person name="Cuomo C."/>
            <person name="Litvintseva A."/>
            <person name="Chen Y."/>
            <person name="Heitman J."/>
            <person name="Sun S."/>
            <person name="Springer D."/>
            <person name="Dromer F."/>
            <person name="Young S.K."/>
            <person name="Zeng Q."/>
            <person name="Gargeya S."/>
            <person name="Fitzgerald M."/>
            <person name="Abouelleil A."/>
            <person name="Alvarado L."/>
            <person name="Berlin A.M."/>
            <person name="Chapman S.B."/>
            <person name="Dewar J."/>
            <person name="Goldberg J."/>
            <person name="Griggs A."/>
            <person name="Gujja S."/>
            <person name="Hansen M."/>
            <person name="Howarth C."/>
            <person name="Imamovic A."/>
            <person name="Larimer J."/>
            <person name="McCowan C."/>
            <person name="Murphy C."/>
            <person name="Pearson M."/>
            <person name="Priest M."/>
            <person name="Roberts A."/>
            <person name="Saif S."/>
            <person name="Shea T."/>
            <person name="Sykes S."/>
            <person name="Wortman J."/>
            <person name="Nusbaum C."/>
            <person name="Birren B."/>
        </authorList>
    </citation>
    <scope>NUCLEOTIDE SEQUENCE [LARGE SCALE GENOMIC DNA]</scope>
    <source>
        <strain evidence="2 3">BCC8398</strain>
    </source>
</reference>
<sequence>MHIPRVQLPDKPFDLAYRLSTPAHRDYAEAIEPSFPTILFVHPLWTDSFFFYPQYDDSLFNENYNLLAFDMPAHGSSVVRSKLEEEYTWTAHAKVLIEALRILLVESVHVVGVSMGYTTTIQMAILFPGIVESITLVTPPAVNESEDRALAYADIKNLLDAALVNQDPEALSLIARANMDFNTAQMNDPVIRQVYEEYVELGRRMMAVGHLEAYKALPINTSLISSRTQFSLPDDDKTLLECPFLVLQGTDEGWERRDYDWEQFVERHNGRREEAGNSRYGTRVVLEGMSRWMTLTAPNVHGRLAYHE</sequence>
<feature type="domain" description="AB hydrolase-1" evidence="1">
    <location>
        <begin position="38"/>
        <end position="274"/>
    </location>
</feature>
<dbReference type="AlphaFoldDB" id="A0A1B9GPA0"/>
<gene>
    <name evidence="2" type="ORF">I316_05537</name>
</gene>
<dbReference type="InterPro" id="IPR050266">
    <property type="entry name" value="AB_hydrolase_sf"/>
</dbReference>
<evidence type="ECO:0000313" key="3">
    <source>
        <dbReference type="Proteomes" id="UP000092666"/>
    </source>
</evidence>
<evidence type="ECO:0000259" key="1">
    <source>
        <dbReference type="Pfam" id="PF12697"/>
    </source>
</evidence>
<dbReference type="Proteomes" id="UP000092666">
    <property type="component" value="Unassembled WGS sequence"/>
</dbReference>
<dbReference type="PANTHER" id="PTHR43798">
    <property type="entry name" value="MONOACYLGLYCEROL LIPASE"/>
    <property type="match status" value="1"/>
</dbReference>
<dbReference type="InterPro" id="IPR029058">
    <property type="entry name" value="AB_hydrolase_fold"/>
</dbReference>
<dbReference type="Pfam" id="PF12697">
    <property type="entry name" value="Abhydrolase_6"/>
    <property type="match status" value="1"/>
</dbReference>
<dbReference type="SUPFAM" id="SSF53474">
    <property type="entry name" value="alpha/beta-Hydrolases"/>
    <property type="match status" value="1"/>
</dbReference>